<sequence length="250" mass="27394">MARRTPPYWLLVVQFMLTCNITASGTSEAETLLMFKQSLSNTTALDNWNESASLCNGDNPNWNGLLCSNGTFYGLKLEAMGLTGLIDLDTLAELPSLRTISFMNNRFEGPMPKVNKLGALRGVYLSNNNFSGEIPNDNFAGMKSMRRVYLADNQFTGKIPVSLAELPKLVDLELQNNQFEGQIPDFRQKDLVVNVANNRLEGPIPAALSNGTASSFVGIGHSIAGHPGYEVLLEVKRQRLIVVPNGGEWA</sequence>
<comment type="subcellular location">
    <subcellularLocation>
        <location evidence="1">Membrane</location>
    </subcellularLocation>
</comment>
<dbReference type="Proteomes" id="UP001642360">
    <property type="component" value="Unassembled WGS sequence"/>
</dbReference>
<evidence type="ECO:0000256" key="2">
    <source>
        <dbReference type="ARBA" id="ARBA00022614"/>
    </source>
</evidence>
<protein>
    <recommendedName>
        <fullName evidence="8">Leucine-rich repeat-containing N-terminal plant-type domain-containing protein</fullName>
    </recommendedName>
</protein>
<organism evidence="9 10">
    <name type="scientific">Ilex paraguariensis</name>
    <name type="common">yerba mate</name>
    <dbReference type="NCBI Taxonomy" id="185542"/>
    <lineage>
        <taxon>Eukaryota</taxon>
        <taxon>Viridiplantae</taxon>
        <taxon>Streptophyta</taxon>
        <taxon>Embryophyta</taxon>
        <taxon>Tracheophyta</taxon>
        <taxon>Spermatophyta</taxon>
        <taxon>Magnoliopsida</taxon>
        <taxon>eudicotyledons</taxon>
        <taxon>Gunneridae</taxon>
        <taxon>Pentapetalae</taxon>
        <taxon>asterids</taxon>
        <taxon>campanulids</taxon>
        <taxon>Aquifoliales</taxon>
        <taxon>Aquifoliaceae</taxon>
        <taxon>Ilex</taxon>
    </lineage>
</organism>
<gene>
    <name evidence="9" type="ORF">ILEXP_LOCUS8094</name>
</gene>
<dbReference type="PANTHER" id="PTHR48007">
    <property type="entry name" value="LEUCINE-RICH REPEAT RECEPTOR-LIKE PROTEIN KINASE PXC1"/>
    <property type="match status" value="1"/>
</dbReference>
<dbReference type="PANTHER" id="PTHR48007:SF67">
    <property type="entry name" value="POLLEN RECEPTOR-LIKE KINASE 1"/>
    <property type="match status" value="1"/>
</dbReference>
<evidence type="ECO:0000313" key="10">
    <source>
        <dbReference type="Proteomes" id="UP001642360"/>
    </source>
</evidence>
<feature type="domain" description="Leucine-rich repeat-containing N-terminal plant-type" evidence="8">
    <location>
        <begin position="27"/>
        <end position="68"/>
    </location>
</feature>
<keyword evidence="10" id="KW-1185">Reference proteome</keyword>
<dbReference type="GO" id="GO:0016020">
    <property type="term" value="C:membrane"/>
    <property type="evidence" value="ECO:0007669"/>
    <property type="project" value="UniProtKB-SubCell"/>
</dbReference>
<evidence type="ECO:0000313" key="9">
    <source>
        <dbReference type="EMBL" id="CAK9140590.1"/>
    </source>
</evidence>
<reference evidence="9 10" key="1">
    <citation type="submission" date="2024-02" db="EMBL/GenBank/DDBJ databases">
        <authorList>
            <person name="Vignale AGUSTIN F."/>
            <person name="Sosa J E."/>
            <person name="Modenutti C."/>
        </authorList>
    </citation>
    <scope>NUCLEOTIDE SEQUENCE [LARGE SCALE GENOMIC DNA]</scope>
</reference>
<dbReference type="EMBL" id="CAUOFW020001058">
    <property type="protein sequence ID" value="CAK9140590.1"/>
    <property type="molecule type" value="Genomic_DNA"/>
</dbReference>
<dbReference type="InterPro" id="IPR032675">
    <property type="entry name" value="LRR_dom_sf"/>
</dbReference>
<evidence type="ECO:0000256" key="3">
    <source>
        <dbReference type="ARBA" id="ARBA00022729"/>
    </source>
</evidence>
<keyword evidence="4" id="KW-0677">Repeat</keyword>
<evidence type="ECO:0000256" key="6">
    <source>
        <dbReference type="ARBA" id="ARBA00023180"/>
    </source>
</evidence>
<comment type="caution">
    <text evidence="9">The sequence shown here is derived from an EMBL/GenBank/DDBJ whole genome shotgun (WGS) entry which is preliminary data.</text>
</comment>
<evidence type="ECO:0000259" key="8">
    <source>
        <dbReference type="Pfam" id="PF08263"/>
    </source>
</evidence>
<dbReference type="Pfam" id="PF13855">
    <property type="entry name" value="LRR_8"/>
    <property type="match status" value="1"/>
</dbReference>
<dbReference type="AlphaFoldDB" id="A0ABC8R786"/>
<evidence type="ECO:0000256" key="5">
    <source>
        <dbReference type="ARBA" id="ARBA00023136"/>
    </source>
</evidence>
<feature type="signal peptide" evidence="7">
    <location>
        <begin position="1"/>
        <end position="25"/>
    </location>
</feature>
<keyword evidence="5" id="KW-0472">Membrane</keyword>
<keyword evidence="2" id="KW-0433">Leucine-rich repeat</keyword>
<evidence type="ECO:0000256" key="1">
    <source>
        <dbReference type="ARBA" id="ARBA00004370"/>
    </source>
</evidence>
<name>A0ABC8R786_9AQUA</name>
<dbReference type="SUPFAM" id="SSF52058">
    <property type="entry name" value="L domain-like"/>
    <property type="match status" value="1"/>
</dbReference>
<proteinExistence type="predicted"/>
<keyword evidence="6" id="KW-0325">Glycoprotein</keyword>
<keyword evidence="3 7" id="KW-0732">Signal</keyword>
<dbReference type="FunFam" id="3.80.10.10:FF:000041">
    <property type="entry name" value="LRR receptor-like serine/threonine-protein kinase ERECTA"/>
    <property type="match status" value="1"/>
</dbReference>
<evidence type="ECO:0000256" key="7">
    <source>
        <dbReference type="SAM" id="SignalP"/>
    </source>
</evidence>
<dbReference type="InterPro" id="IPR046959">
    <property type="entry name" value="PRK1-6/SRF4-like"/>
</dbReference>
<dbReference type="Pfam" id="PF08263">
    <property type="entry name" value="LRRNT_2"/>
    <property type="match status" value="1"/>
</dbReference>
<accession>A0ABC8R786</accession>
<feature type="chain" id="PRO_5044775800" description="Leucine-rich repeat-containing N-terminal plant-type domain-containing protein" evidence="7">
    <location>
        <begin position="26"/>
        <end position="250"/>
    </location>
</feature>
<dbReference type="Gene3D" id="3.80.10.10">
    <property type="entry name" value="Ribonuclease Inhibitor"/>
    <property type="match status" value="1"/>
</dbReference>
<dbReference type="InterPro" id="IPR001611">
    <property type="entry name" value="Leu-rich_rpt"/>
</dbReference>
<dbReference type="InterPro" id="IPR013210">
    <property type="entry name" value="LRR_N_plant-typ"/>
</dbReference>
<evidence type="ECO:0000256" key="4">
    <source>
        <dbReference type="ARBA" id="ARBA00022737"/>
    </source>
</evidence>